<evidence type="ECO:0000313" key="1">
    <source>
        <dbReference type="EMBL" id="KAG0267748.1"/>
    </source>
</evidence>
<protein>
    <submittedName>
        <fullName evidence="1">Uncharacterized protein</fullName>
    </submittedName>
</protein>
<accession>A0A9P6QJ30</accession>
<proteinExistence type="predicted"/>
<dbReference type="EMBL" id="JAAAJB010000070">
    <property type="protein sequence ID" value="KAG0267748.1"/>
    <property type="molecule type" value="Genomic_DNA"/>
</dbReference>
<reference evidence="1" key="1">
    <citation type="journal article" date="2020" name="Fungal Divers.">
        <title>Resolving the Mortierellaceae phylogeny through synthesis of multi-gene phylogenetics and phylogenomics.</title>
        <authorList>
            <person name="Vandepol N."/>
            <person name="Liber J."/>
            <person name="Desiro A."/>
            <person name="Na H."/>
            <person name="Kennedy M."/>
            <person name="Barry K."/>
            <person name="Grigoriev I.V."/>
            <person name="Miller A.N."/>
            <person name="O'Donnell K."/>
            <person name="Stajich J.E."/>
            <person name="Bonito G."/>
        </authorList>
    </citation>
    <scope>NUCLEOTIDE SEQUENCE</scope>
    <source>
        <strain evidence="1">BC1065</strain>
    </source>
</reference>
<keyword evidence="2" id="KW-1185">Reference proteome</keyword>
<gene>
    <name evidence="1" type="ORF">DFQ27_008393</name>
</gene>
<comment type="caution">
    <text evidence="1">The sequence shown here is derived from an EMBL/GenBank/DDBJ whole genome shotgun (WGS) entry which is preliminary data.</text>
</comment>
<dbReference type="Proteomes" id="UP000807716">
    <property type="component" value="Unassembled WGS sequence"/>
</dbReference>
<name>A0A9P6QJ30_9FUNG</name>
<dbReference type="AlphaFoldDB" id="A0A9P6QJ30"/>
<dbReference type="OrthoDB" id="2322866at2759"/>
<organism evidence="1 2">
    <name type="scientific">Actinomortierella ambigua</name>
    <dbReference type="NCBI Taxonomy" id="1343610"/>
    <lineage>
        <taxon>Eukaryota</taxon>
        <taxon>Fungi</taxon>
        <taxon>Fungi incertae sedis</taxon>
        <taxon>Mucoromycota</taxon>
        <taxon>Mortierellomycotina</taxon>
        <taxon>Mortierellomycetes</taxon>
        <taxon>Mortierellales</taxon>
        <taxon>Mortierellaceae</taxon>
        <taxon>Actinomortierella</taxon>
    </lineage>
</organism>
<dbReference type="InterPro" id="IPR032675">
    <property type="entry name" value="LRR_dom_sf"/>
</dbReference>
<dbReference type="SUPFAM" id="SSF52058">
    <property type="entry name" value="L domain-like"/>
    <property type="match status" value="1"/>
</dbReference>
<sequence length="730" mass="83214">MPTSLIDLPEEVLLQVARCLHGDRASLAALMQTHGVLFRIATPFLYAGPFRLLQDEPNFHWVKTEETRRYDRLAHLLLVSSGLLKHREIDRGGFRFPEDNGALEQQHQQQGATDRALMGLFQSQATIVTTRHTNGQLPSYGPEVIPLDLPTTTNYLAYYTDMHHDPMLHETFMTLFPFIPHCYRAHPVAFPALIHTRNQIELAMIDRLAPQLQSLTISLHFNVPRIKVPWLSHLRRLEILGTEFGLLTSTDLALGKYRITNRATRSVELQSGTWTRLDQLLVFVVDHNRIHGTLRELKIDNNLEGVYLQPSERLVEIVEAMGDQLEVLDVECWPDAVWYLDRIPTANLRKLTLHRSKTPVQNWDQARFCRFLESCTHLEDLQTFTAQADIFSAWQPPSPPSIRALSAALSPTEQKPQPIALKNYIRTTSLRKRRRGMRRIEIMGYAEVVNTAVNEATVLFADTLESITVRSWFSGKLTSIPLSWTTTGTMAPAIVVAGQQLSYSNLHEQPPRAPRAPSSLSPTANWLPQLTELDLQGEIAWTFDFESLLSCPRLVRLRLAFSGPVPRRSVAKQAPAEILRQLWTLRDVELEGSWETLSKKGWIGTLSQVRNLERLVLSECLGAQGSDMMQLVQTILAEARARCARDWSELDTVDRCHAFAVHPGYCERLRYVHMSKRIEDAFKRLWVPYLKTVDRTCTRPSALPDLAHDLIHSHIHRVQFSYLPQAPSAH</sequence>
<evidence type="ECO:0000313" key="2">
    <source>
        <dbReference type="Proteomes" id="UP000807716"/>
    </source>
</evidence>
<dbReference type="Gene3D" id="3.80.10.10">
    <property type="entry name" value="Ribonuclease Inhibitor"/>
    <property type="match status" value="1"/>
</dbReference>